<dbReference type="PANTHER" id="PTHR42917">
    <property type="entry name" value="2,4-DIENOYL-COA REDUCTASE"/>
    <property type="match status" value="1"/>
</dbReference>
<dbReference type="Gene3D" id="3.20.20.70">
    <property type="entry name" value="Aldolase class I"/>
    <property type="match status" value="1"/>
</dbReference>
<dbReference type="InterPro" id="IPR013785">
    <property type="entry name" value="Aldolase_TIM"/>
</dbReference>
<name>A0A9D2F4V2_9FIRM</name>
<feature type="domain" description="NADH:flavin oxidoreductase/NADH oxidase N-terminal" evidence="10">
    <location>
        <begin position="4"/>
        <end position="333"/>
    </location>
</feature>
<feature type="domain" description="NAD-dependent epimerase/dehydratase" evidence="11">
    <location>
        <begin position="660"/>
        <end position="819"/>
    </location>
</feature>
<dbReference type="InterPro" id="IPR036291">
    <property type="entry name" value="NAD(P)-bd_dom_sf"/>
</dbReference>
<dbReference type="InterPro" id="IPR023753">
    <property type="entry name" value="FAD/NAD-binding_dom"/>
</dbReference>
<dbReference type="SUPFAM" id="SSF51905">
    <property type="entry name" value="FAD/NAD(P)-binding domain"/>
    <property type="match status" value="1"/>
</dbReference>
<keyword evidence="6" id="KW-0479">Metal-binding</keyword>
<dbReference type="InterPro" id="IPR001509">
    <property type="entry name" value="Epimerase_deHydtase"/>
</dbReference>
<feature type="domain" description="FAD/NAD(P)-binding" evidence="12">
    <location>
        <begin position="384"/>
        <end position="610"/>
    </location>
</feature>
<evidence type="ECO:0000259" key="10">
    <source>
        <dbReference type="Pfam" id="PF00724"/>
    </source>
</evidence>
<dbReference type="Pfam" id="PF01370">
    <property type="entry name" value="Epimerase"/>
    <property type="match status" value="1"/>
</dbReference>
<dbReference type="EMBL" id="DXBO01000157">
    <property type="protein sequence ID" value="HIZ49215.1"/>
    <property type="molecule type" value="Genomic_DNA"/>
</dbReference>
<dbReference type="Pfam" id="PF00724">
    <property type="entry name" value="Oxidored_FMN"/>
    <property type="match status" value="1"/>
</dbReference>
<reference evidence="13" key="1">
    <citation type="journal article" date="2021" name="PeerJ">
        <title>Extensive microbial diversity within the chicken gut microbiome revealed by metagenomics and culture.</title>
        <authorList>
            <person name="Gilroy R."/>
            <person name="Ravi A."/>
            <person name="Getino M."/>
            <person name="Pursley I."/>
            <person name="Horton D.L."/>
            <person name="Alikhan N.F."/>
            <person name="Baker D."/>
            <person name="Gharbi K."/>
            <person name="Hall N."/>
            <person name="Watson M."/>
            <person name="Adriaenssens E.M."/>
            <person name="Foster-Nyarko E."/>
            <person name="Jarju S."/>
            <person name="Secka A."/>
            <person name="Antonio M."/>
            <person name="Oren A."/>
            <person name="Chaudhuri R.R."/>
            <person name="La Ragione R."/>
            <person name="Hildebrand F."/>
            <person name="Pallen M.J."/>
        </authorList>
    </citation>
    <scope>NUCLEOTIDE SEQUENCE</scope>
    <source>
        <strain evidence="13">3436</strain>
    </source>
</reference>
<keyword evidence="7" id="KW-0560">Oxidoreductase</keyword>
<dbReference type="Proteomes" id="UP000824031">
    <property type="component" value="Unassembled WGS sequence"/>
</dbReference>
<dbReference type="SUPFAM" id="SSF51735">
    <property type="entry name" value="NAD(P)-binding Rossmann-fold domains"/>
    <property type="match status" value="1"/>
</dbReference>
<dbReference type="PANTHER" id="PTHR42917:SF2">
    <property type="entry name" value="2,4-DIENOYL-COA REDUCTASE [(2E)-ENOYL-COA-PRODUCING]"/>
    <property type="match status" value="1"/>
</dbReference>
<dbReference type="AlphaFoldDB" id="A0A9D2F4V2"/>
<comment type="cofactor">
    <cofactor evidence="2">
        <name>[4Fe-4S] cluster</name>
        <dbReference type="ChEBI" id="CHEBI:49883"/>
    </cofactor>
</comment>
<evidence type="ECO:0000256" key="3">
    <source>
        <dbReference type="ARBA" id="ARBA00011048"/>
    </source>
</evidence>
<evidence type="ECO:0000256" key="2">
    <source>
        <dbReference type="ARBA" id="ARBA00001966"/>
    </source>
</evidence>
<keyword evidence="4" id="KW-0285">Flavoprotein</keyword>
<dbReference type="Gene3D" id="3.50.50.60">
    <property type="entry name" value="FAD/NAD(P)-binding domain"/>
    <property type="match status" value="1"/>
</dbReference>
<gene>
    <name evidence="13" type="ORF">H9810_10885</name>
</gene>
<comment type="caution">
    <text evidence="13">The sequence shown here is derived from an EMBL/GenBank/DDBJ whole genome shotgun (WGS) entry which is preliminary data.</text>
</comment>
<evidence type="ECO:0000256" key="5">
    <source>
        <dbReference type="ARBA" id="ARBA00022643"/>
    </source>
</evidence>
<reference evidence="13" key="2">
    <citation type="submission" date="2021-04" db="EMBL/GenBank/DDBJ databases">
        <authorList>
            <person name="Gilroy R."/>
        </authorList>
    </citation>
    <scope>NUCLEOTIDE SEQUENCE</scope>
    <source>
        <strain evidence="13">3436</strain>
    </source>
</reference>
<comment type="cofactor">
    <cofactor evidence="1">
        <name>FMN</name>
        <dbReference type="ChEBI" id="CHEBI:58210"/>
    </cofactor>
</comment>
<evidence type="ECO:0000313" key="14">
    <source>
        <dbReference type="Proteomes" id="UP000824031"/>
    </source>
</evidence>
<dbReference type="GO" id="GO:0051536">
    <property type="term" value="F:iron-sulfur cluster binding"/>
    <property type="evidence" value="ECO:0007669"/>
    <property type="project" value="UniProtKB-KW"/>
</dbReference>
<dbReference type="Pfam" id="PF07992">
    <property type="entry name" value="Pyr_redox_2"/>
    <property type="match status" value="1"/>
</dbReference>
<dbReference type="InterPro" id="IPR036188">
    <property type="entry name" value="FAD/NAD-bd_sf"/>
</dbReference>
<evidence type="ECO:0000256" key="7">
    <source>
        <dbReference type="ARBA" id="ARBA00023002"/>
    </source>
</evidence>
<dbReference type="GO" id="GO:0010181">
    <property type="term" value="F:FMN binding"/>
    <property type="evidence" value="ECO:0007669"/>
    <property type="project" value="InterPro"/>
</dbReference>
<evidence type="ECO:0000256" key="8">
    <source>
        <dbReference type="ARBA" id="ARBA00023004"/>
    </source>
</evidence>
<dbReference type="Gene3D" id="3.40.50.720">
    <property type="entry name" value="NAD(P)-binding Rossmann-like Domain"/>
    <property type="match status" value="2"/>
</dbReference>
<sequence>MYQKLFSPITIKGLTLKNRIILPAMGTRFTQDRFVNQTHIDYHVARAKGGSALNIVEVTSVHDLSAPKMFLALCDDKYIPGMKKLTDAIHAAGGKAGIQLWQGSLAVGMDQTAMILLASEMELAPGFKIPGIDKGMIDQIVDCYGKAAARAVAAGFDCIEFHCAHNYLPHSFLSGGINHRTDEYGGRLENRARFPLECIRAIRAAMPEDMPLFMRIDAHDDCLENGMTIEDTIAFCKMAGEAGVDVLDVSRGNVISAASKYEVPPLDLPRGFNVDNAARIRRETGMVTIGVGRINDPQQAEDILEADKVDLVVMGRAQLADPDFCNKCKEGRVEDIDRCVGCDQGCLDGFADLNMPHITCLRNPAIGREAECAAAMKKTDAPKTVLIAGGGIAGMEAARVLQQKGHHPILCEASGALGGQFMLAGKAPRKEEMSDAMVDMSRQVEKMGVDIRLNTPVTAELIRSVKPDVVFNCIGAEPLIPNIPGADLPHVANSHDVLAGKTRVTGKVVVIGGGMVGMEVAELLAEQGCTVTDLEMMKEFCADLGSARKICVTENIYKAGITPVTEVKVTAIQPGKVIGEKNGERVEYPCDWAVLAIGSRKRDGSALESACRELGIGYIALGDAAGARRAMNATREAFDAALRMDDPAFIADITRGPKTVFVTGGTGTMGQETIKQLLARAPRFKVRMLARPSDKNRALVKKMAHPFLEVVWGDMGDFDCIRRCVTGADYVLHIGAMVSPAADKYPEQTLRTNIGSTMAIIKAIKDQPNADDIHLVYVGTVAETGDRQYPIQMGRCGDPINPSVHDYYAISKVFSEFQVFESGLKHWVSIRQTGQYPSAEGAGEEPIIFHQPPNNVLEWSTAIESGICMANICEDWVPESFWRKAYNLSSGKEWRFTCWEFTNLALEGMGLTFADTQDPRRMAQYNFHGHYFSDADALNDILHFRCIDPKVYQQGIVDSMKAMMANPMIAAMIPGVEAMKAHNVEIGHKRMGYDWMMENNETDWINAFFGSREEAEAIPSLEEGYKLFHPSEEEQYLDHGYDESKPFETLDIEDMKKAAAFRGGEVVSDKVESVYEPITWKCAFGHTFSAAPNTVLRGGHWCPECQRYEWHYAEISRKNPFYAQVWTPLHGDKHDYHIPMQYSAYDITEELKKELED</sequence>
<evidence type="ECO:0000313" key="13">
    <source>
        <dbReference type="EMBL" id="HIZ49215.1"/>
    </source>
</evidence>
<evidence type="ECO:0000259" key="12">
    <source>
        <dbReference type="Pfam" id="PF07992"/>
    </source>
</evidence>
<dbReference type="PRINTS" id="PR00368">
    <property type="entry name" value="FADPNR"/>
</dbReference>
<dbReference type="InterPro" id="IPR001155">
    <property type="entry name" value="OxRdtase_FMN_N"/>
</dbReference>
<keyword evidence="9" id="KW-0411">Iron-sulfur</keyword>
<evidence type="ECO:0000256" key="6">
    <source>
        <dbReference type="ARBA" id="ARBA00022723"/>
    </source>
</evidence>
<comment type="similarity">
    <text evidence="3">In the N-terminal section; belongs to the NADH:flavin oxidoreductase/NADH oxidase family.</text>
</comment>
<dbReference type="SUPFAM" id="SSF51395">
    <property type="entry name" value="FMN-linked oxidoreductases"/>
    <property type="match status" value="1"/>
</dbReference>
<keyword evidence="8" id="KW-0408">Iron</keyword>
<evidence type="ECO:0000256" key="9">
    <source>
        <dbReference type="ARBA" id="ARBA00023014"/>
    </source>
</evidence>
<evidence type="ECO:0000256" key="1">
    <source>
        <dbReference type="ARBA" id="ARBA00001917"/>
    </source>
</evidence>
<dbReference type="CDD" id="cd02803">
    <property type="entry name" value="OYE_like_FMN_family"/>
    <property type="match status" value="1"/>
</dbReference>
<accession>A0A9D2F4V2</accession>
<dbReference type="GO" id="GO:0046872">
    <property type="term" value="F:metal ion binding"/>
    <property type="evidence" value="ECO:0007669"/>
    <property type="project" value="UniProtKB-KW"/>
</dbReference>
<dbReference type="InterPro" id="IPR051793">
    <property type="entry name" value="NADH:flavin_oxidoreductase"/>
</dbReference>
<organism evidence="13 14">
    <name type="scientific">Candidatus Gemmiger excrementavium</name>
    <dbReference type="NCBI Taxonomy" id="2838608"/>
    <lineage>
        <taxon>Bacteria</taxon>
        <taxon>Bacillati</taxon>
        <taxon>Bacillota</taxon>
        <taxon>Clostridia</taxon>
        <taxon>Eubacteriales</taxon>
        <taxon>Gemmiger</taxon>
    </lineage>
</organism>
<proteinExistence type="inferred from homology"/>
<protein>
    <submittedName>
        <fullName evidence="13">FAD-dependent oxidoreductase</fullName>
    </submittedName>
</protein>
<evidence type="ECO:0000259" key="11">
    <source>
        <dbReference type="Pfam" id="PF01370"/>
    </source>
</evidence>
<dbReference type="GO" id="GO:0016491">
    <property type="term" value="F:oxidoreductase activity"/>
    <property type="evidence" value="ECO:0007669"/>
    <property type="project" value="UniProtKB-KW"/>
</dbReference>
<evidence type="ECO:0000256" key="4">
    <source>
        <dbReference type="ARBA" id="ARBA00022630"/>
    </source>
</evidence>
<keyword evidence="5" id="KW-0288">FMN</keyword>